<reference evidence="3" key="1">
    <citation type="submission" date="2020-12" db="UniProtKB">
        <authorList>
            <consortium name="WormBaseParasite"/>
        </authorList>
    </citation>
    <scope>IDENTIFICATION</scope>
    <source>
        <strain evidence="3">MHco3</strain>
    </source>
</reference>
<feature type="compositionally biased region" description="Basic and acidic residues" evidence="1">
    <location>
        <begin position="77"/>
        <end position="95"/>
    </location>
</feature>
<name>A0A7I4YGU7_HAECO</name>
<feature type="compositionally biased region" description="Polar residues" evidence="1">
    <location>
        <begin position="24"/>
        <end position="33"/>
    </location>
</feature>
<keyword evidence="2" id="KW-1185">Reference proteome</keyword>
<evidence type="ECO:0000313" key="3">
    <source>
        <dbReference type="WBParaSite" id="HCON_00091610-00001"/>
    </source>
</evidence>
<evidence type="ECO:0000256" key="1">
    <source>
        <dbReference type="SAM" id="MobiDB-lite"/>
    </source>
</evidence>
<sequence length="139" mass="15872">MRQTERTNWPMDKQTNRPRRQTGKRTPQSQTGTDIHRTPTDSKTGRHRHIQTKGGRCKDEQKRTRTNRHTKTGTGTDKGDRRGQTWTDTHPDVACKTRTAHTGTDGTGKTRTDADEHARGRGMQDKDNTHKDGQDNKKT</sequence>
<accession>A0A7I4YGU7</accession>
<feature type="region of interest" description="Disordered" evidence="1">
    <location>
        <begin position="1"/>
        <end position="139"/>
    </location>
</feature>
<dbReference type="AlphaFoldDB" id="A0A7I4YGU7"/>
<dbReference type="Proteomes" id="UP000025227">
    <property type="component" value="Unplaced"/>
</dbReference>
<proteinExistence type="predicted"/>
<evidence type="ECO:0000313" key="2">
    <source>
        <dbReference type="Proteomes" id="UP000025227"/>
    </source>
</evidence>
<organism evidence="2 3">
    <name type="scientific">Haemonchus contortus</name>
    <name type="common">Barber pole worm</name>
    <dbReference type="NCBI Taxonomy" id="6289"/>
    <lineage>
        <taxon>Eukaryota</taxon>
        <taxon>Metazoa</taxon>
        <taxon>Ecdysozoa</taxon>
        <taxon>Nematoda</taxon>
        <taxon>Chromadorea</taxon>
        <taxon>Rhabditida</taxon>
        <taxon>Rhabditina</taxon>
        <taxon>Rhabditomorpha</taxon>
        <taxon>Strongyloidea</taxon>
        <taxon>Trichostrongylidae</taxon>
        <taxon>Haemonchus</taxon>
    </lineage>
</organism>
<feature type="compositionally biased region" description="Basic and acidic residues" evidence="1">
    <location>
        <begin position="108"/>
        <end position="139"/>
    </location>
</feature>
<dbReference type="WBParaSite" id="HCON_00091610-00001">
    <property type="protein sequence ID" value="HCON_00091610-00001"/>
    <property type="gene ID" value="HCON_00091610"/>
</dbReference>
<feature type="compositionally biased region" description="Basic and acidic residues" evidence="1">
    <location>
        <begin position="34"/>
        <end position="44"/>
    </location>
</feature>
<protein>
    <submittedName>
        <fullName evidence="3">Translation initiation factor IF-2</fullName>
    </submittedName>
</protein>